<protein>
    <submittedName>
        <fullName evidence="1">Uncharacterized protein</fullName>
    </submittedName>
</protein>
<evidence type="ECO:0000313" key="2">
    <source>
        <dbReference type="Proteomes" id="UP000887013"/>
    </source>
</evidence>
<gene>
    <name evidence="1" type="ORF">NPIL_62071</name>
</gene>
<dbReference type="Proteomes" id="UP000887013">
    <property type="component" value="Unassembled WGS sequence"/>
</dbReference>
<evidence type="ECO:0000313" key="1">
    <source>
        <dbReference type="EMBL" id="GFT43172.1"/>
    </source>
</evidence>
<sequence length="98" mass="11648">MTHDTSIEFINMIVQMNLEVRDLWDEEVRWREAMNHWRSSKEESFEFVLGEVGEWSCGRVSILTSSEAWRCDNEMKNFDWRVVNGSIGALRRGLKDYT</sequence>
<name>A0A8X6TTN5_NEPPI</name>
<comment type="caution">
    <text evidence="1">The sequence shown here is derived from an EMBL/GenBank/DDBJ whole genome shotgun (WGS) entry which is preliminary data.</text>
</comment>
<dbReference type="AlphaFoldDB" id="A0A8X6TTN5"/>
<reference evidence="1" key="1">
    <citation type="submission" date="2020-08" db="EMBL/GenBank/DDBJ databases">
        <title>Multicomponent nature underlies the extraordinary mechanical properties of spider dragline silk.</title>
        <authorList>
            <person name="Kono N."/>
            <person name="Nakamura H."/>
            <person name="Mori M."/>
            <person name="Yoshida Y."/>
            <person name="Ohtoshi R."/>
            <person name="Malay A.D."/>
            <person name="Moran D.A.P."/>
            <person name="Tomita M."/>
            <person name="Numata K."/>
            <person name="Arakawa K."/>
        </authorList>
    </citation>
    <scope>NUCLEOTIDE SEQUENCE</scope>
</reference>
<accession>A0A8X6TTN5</accession>
<organism evidence="1 2">
    <name type="scientific">Nephila pilipes</name>
    <name type="common">Giant wood spider</name>
    <name type="synonym">Nephila maculata</name>
    <dbReference type="NCBI Taxonomy" id="299642"/>
    <lineage>
        <taxon>Eukaryota</taxon>
        <taxon>Metazoa</taxon>
        <taxon>Ecdysozoa</taxon>
        <taxon>Arthropoda</taxon>
        <taxon>Chelicerata</taxon>
        <taxon>Arachnida</taxon>
        <taxon>Araneae</taxon>
        <taxon>Araneomorphae</taxon>
        <taxon>Entelegynae</taxon>
        <taxon>Araneoidea</taxon>
        <taxon>Nephilidae</taxon>
        <taxon>Nephila</taxon>
    </lineage>
</organism>
<proteinExistence type="predicted"/>
<dbReference type="EMBL" id="BMAW01064069">
    <property type="protein sequence ID" value="GFT43172.1"/>
    <property type="molecule type" value="Genomic_DNA"/>
</dbReference>
<keyword evidence="2" id="KW-1185">Reference proteome</keyword>